<dbReference type="SUPFAM" id="SSF50447">
    <property type="entry name" value="Translation proteins"/>
    <property type="match status" value="1"/>
</dbReference>
<organism evidence="6 7">
    <name type="scientific">Syncephalastrum racemosum</name>
    <name type="common">Filamentous fungus</name>
    <dbReference type="NCBI Taxonomy" id="13706"/>
    <lineage>
        <taxon>Eukaryota</taxon>
        <taxon>Fungi</taxon>
        <taxon>Fungi incertae sedis</taxon>
        <taxon>Mucoromycota</taxon>
        <taxon>Mucoromycotina</taxon>
        <taxon>Mucoromycetes</taxon>
        <taxon>Mucorales</taxon>
        <taxon>Syncephalastraceae</taxon>
        <taxon>Syncephalastrum</taxon>
    </lineage>
</organism>
<dbReference type="InterPro" id="IPR001780">
    <property type="entry name" value="Ribosomal_eL33"/>
</dbReference>
<dbReference type="PANTHER" id="PTHR21708">
    <property type="entry name" value="PROBABLE 2-DEHYDROPANTOATE 2-REDUCTASE"/>
    <property type="match status" value="1"/>
</dbReference>
<keyword evidence="4" id="KW-0687">Ribonucleoprotein</keyword>
<sequence>MRNIRQKRNETKDLHILNTFIFPNYLLRASILPALQCSTDDKKLRGKQRGRGLKQSFLPASFHIIDIMSARILTVGTGAVGAIYSWRLAQTCHVTAVCRSNYDAVSKDGFRMESNKFGKGIFKPHTVVRTVSEAARSGEPFDYIVVTLKALPDIYSVPDIIAPAVVEGKTTIVLIQNGIGVEEPVAQRFPNNPLISVAAYIGTAQNEPGLIQMTANVESLAIGHYAASKVDAKVTTDRFIELLQAGGVNANFEDNMADVRWRKVFWNGSFSPVCAILGLTTTQVLDNDMAFDVFKNLMRELCATATADTGEQYDAETYIETIAEGTRASARNYKPSMQLDCERKSPMEAEVIIGNPMRIALAHGLEVPTLEMILYSKGRVLGYERAKHTQNPNVSLLKLEGVQTSEDAKFYLGKRVAYVYSGKKAINGSKVRVIWGRIGRVHGNNGVVKARFRNNLPAKTFGATVRVMLYPSNI</sequence>
<dbReference type="InterPro" id="IPR008927">
    <property type="entry name" value="6-PGluconate_DH-like_C_sf"/>
</dbReference>
<dbReference type="FunCoup" id="A0A1X2H247">
    <property type="interactions" value="292"/>
</dbReference>
<dbReference type="Gene3D" id="2.40.10.190">
    <property type="entry name" value="translation elongation factor selb, chain A, domain 4"/>
    <property type="match status" value="1"/>
</dbReference>
<evidence type="ECO:0000313" key="6">
    <source>
        <dbReference type="EMBL" id="ORY91873.1"/>
    </source>
</evidence>
<comment type="similarity">
    <text evidence="2">Belongs to the eukaryotic ribosomal protein eL33 family.</text>
</comment>
<dbReference type="GO" id="GO:0006412">
    <property type="term" value="P:translation"/>
    <property type="evidence" value="ECO:0007669"/>
    <property type="project" value="InterPro"/>
</dbReference>
<dbReference type="Proteomes" id="UP000242180">
    <property type="component" value="Unassembled WGS sequence"/>
</dbReference>
<proteinExistence type="inferred from homology"/>
<dbReference type="GO" id="GO:0015940">
    <property type="term" value="P:pantothenate biosynthetic process"/>
    <property type="evidence" value="ECO:0007669"/>
    <property type="project" value="InterPro"/>
</dbReference>
<dbReference type="SUPFAM" id="SSF51735">
    <property type="entry name" value="NAD(P)-binding Rossmann-fold domains"/>
    <property type="match status" value="1"/>
</dbReference>
<dbReference type="PANTHER" id="PTHR21708:SF26">
    <property type="entry name" value="2-DEHYDROPANTOATE 2-REDUCTASE"/>
    <property type="match status" value="1"/>
</dbReference>
<dbReference type="FunFam" id="1.10.1040.10:FF:000017">
    <property type="entry name" value="2-dehydropantoate 2-reductase"/>
    <property type="match status" value="1"/>
</dbReference>
<dbReference type="STRING" id="13706.A0A1X2H247"/>
<dbReference type="FunFam" id="2.40.10.190:FF:000001">
    <property type="entry name" value="60S ribosomal protein L35a"/>
    <property type="match status" value="1"/>
</dbReference>
<dbReference type="InterPro" id="IPR003710">
    <property type="entry name" value="ApbA"/>
</dbReference>
<evidence type="ECO:0000313" key="7">
    <source>
        <dbReference type="Proteomes" id="UP000242180"/>
    </source>
</evidence>
<evidence type="ECO:0000259" key="5">
    <source>
        <dbReference type="Pfam" id="PF02558"/>
    </source>
</evidence>
<gene>
    <name evidence="6" type="ORF">BCR43DRAFT_566198</name>
</gene>
<dbReference type="InterPro" id="IPR051402">
    <property type="entry name" value="KPR-Related"/>
</dbReference>
<dbReference type="GO" id="GO:0005737">
    <property type="term" value="C:cytoplasm"/>
    <property type="evidence" value="ECO:0007669"/>
    <property type="project" value="TreeGrafter"/>
</dbReference>
<dbReference type="Pfam" id="PF02558">
    <property type="entry name" value="ApbA"/>
    <property type="match status" value="1"/>
</dbReference>
<dbReference type="GO" id="GO:1990904">
    <property type="term" value="C:ribonucleoprotein complex"/>
    <property type="evidence" value="ECO:0007669"/>
    <property type="project" value="UniProtKB-KW"/>
</dbReference>
<dbReference type="InterPro" id="IPR036291">
    <property type="entry name" value="NAD(P)-bd_dom_sf"/>
</dbReference>
<dbReference type="SUPFAM" id="SSF48179">
    <property type="entry name" value="6-phosphogluconate dehydrogenase C-terminal domain-like"/>
    <property type="match status" value="1"/>
</dbReference>
<evidence type="ECO:0000256" key="4">
    <source>
        <dbReference type="ARBA" id="ARBA00023274"/>
    </source>
</evidence>
<dbReference type="Gene3D" id="3.40.50.720">
    <property type="entry name" value="NAD(P)-binding Rossmann-like Domain"/>
    <property type="match status" value="1"/>
</dbReference>
<dbReference type="GO" id="GO:0003735">
    <property type="term" value="F:structural constituent of ribosome"/>
    <property type="evidence" value="ECO:0007669"/>
    <property type="project" value="InterPro"/>
</dbReference>
<protein>
    <submittedName>
        <fullName evidence="6">Ribosomal protein L35Ae-domain-containing protein</fullName>
    </submittedName>
</protein>
<evidence type="ECO:0000256" key="1">
    <source>
        <dbReference type="ARBA" id="ARBA00007870"/>
    </source>
</evidence>
<keyword evidence="3 6" id="KW-0689">Ribosomal protein</keyword>
<comment type="caution">
    <text evidence="6">The sequence shown here is derived from an EMBL/GenBank/DDBJ whole genome shotgun (WGS) entry which is preliminary data.</text>
</comment>
<dbReference type="GO" id="GO:0008677">
    <property type="term" value="F:2-dehydropantoate 2-reductase activity"/>
    <property type="evidence" value="ECO:0007669"/>
    <property type="project" value="InterPro"/>
</dbReference>
<feature type="domain" description="Ketopantoate reductase N-terminal" evidence="5">
    <location>
        <begin position="72"/>
        <end position="225"/>
    </location>
</feature>
<dbReference type="AlphaFoldDB" id="A0A1X2H247"/>
<dbReference type="InterPro" id="IPR013332">
    <property type="entry name" value="KPR_N"/>
</dbReference>
<dbReference type="InParanoid" id="A0A1X2H247"/>
<evidence type="ECO:0000256" key="3">
    <source>
        <dbReference type="ARBA" id="ARBA00022980"/>
    </source>
</evidence>
<reference evidence="6 7" key="1">
    <citation type="submission" date="2016-07" db="EMBL/GenBank/DDBJ databases">
        <title>Pervasive Adenine N6-methylation of Active Genes in Fungi.</title>
        <authorList>
            <consortium name="DOE Joint Genome Institute"/>
            <person name="Mondo S.J."/>
            <person name="Dannebaum R.O."/>
            <person name="Kuo R.C."/>
            <person name="Labutti K."/>
            <person name="Haridas S."/>
            <person name="Kuo A."/>
            <person name="Salamov A."/>
            <person name="Ahrendt S.R."/>
            <person name="Lipzen A."/>
            <person name="Sullivan W."/>
            <person name="Andreopoulos W.B."/>
            <person name="Clum A."/>
            <person name="Lindquist E."/>
            <person name="Daum C."/>
            <person name="Ramamoorthy G.K."/>
            <person name="Gryganskyi A."/>
            <person name="Culley D."/>
            <person name="Magnuson J.K."/>
            <person name="James T.Y."/>
            <person name="O'Malley M.A."/>
            <person name="Stajich J.E."/>
            <person name="Spatafora J.W."/>
            <person name="Visel A."/>
            <person name="Grigoriev I.V."/>
        </authorList>
    </citation>
    <scope>NUCLEOTIDE SEQUENCE [LARGE SCALE GENOMIC DNA]</scope>
    <source>
        <strain evidence="6 7">NRRL 2496</strain>
    </source>
</reference>
<keyword evidence="7" id="KW-1185">Reference proteome</keyword>
<dbReference type="InterPro" id="IPR038661">
    <property type="entry name" value="Ribosomal_eL33_sf"/>
</dbReference>
<dbReference type="Pfam" id="PF01247">
    <property type="entry name" value="Ribosomal_L35Ae"/>
    <property type="match status" value="1"/>
</dbReference>
<evidence type="ECO:0000256" key="2">
    <source>
        <dbReference type="ARBA" id="ARBA00009269"/>
    </source>
</evidence>
<dbReference type="Gene3D" id="1.10.1040.10">
    <property type="entry name" value="N-(1-d-carboxylethyl)-l-norvaline Dehydrogenase, domain 2"/>
    <property type="match status" value="1"/>
</dbReference>
<dbReference type="OrthoDB" id="1166329at2759"/>
<dbReference type="InterPro" id="IPR009000">
    <property type="entry name" value="Transl_B-barrel_sf"/>
</dbReference>
<dbReference type="NCBIfam" id="TIGR00745">
    <property type="entry name" value="apbA_panE"/>
    <property type="match status" value="1"/>
</dbReference>
<dbReference type="EMBL" id="MCGN01000010">
    <property type="protein sequence ID" value="ORY91873.1"/>
    <property type="molecule type" value="Genomic_DNA"/>
</dbReference>
<dbReference type="InterPro" id="IPR013328">
    <property type="entry name" value="6PGD_dom2"/>
</dbReference>
<dbReference type="GO" id="GO:0005840">
    <property type="term" value="C:ribosome"/>
    <property type="evidence" value="ECO:0007669"/>
    <property type="project" value="UniProtKB-KW"/>
</dbReference>
<name>A0A1X2H247_SYNRA</name>
<accession>A0A1X2H247</accession>
<comment type="similarity">
    <text evidence="1">Belongs to the ketopantoate reductase family.</text>
</comment>
<dbReference type="HAMAP" id="MF_00573">
    <property type="entry name" value="Ribosomal_eL33"/>
    <property type="match status" value="1"/>
</dbReference>